<keyword evidence="3" id="KW-0489">Methyltransferase</keyword>
<evidence type="ECO:0000259" key="2">
    <source>
        <dbReference type="Pfam" id="PF21106"/>
    </source>
</evidence>
<dbReference type="Gene3D" id="1.10.150.470">
    <property type="match status" value="1"/>
</dbReference>
<dbReference type="InterPro" id="IPR003356">
    <property type="entry name" value="DNA_methylase_A-5"/>
</dbReference>
<dbReference type="SUPFAM" id="SSF53335">
    <property type="entry name" value="S-adenosyl-L-methionine-dependent methyltransferases"/>
    <property type="match status" value="1"/>
</dbReference>
<dbReference type="InterPro" id="IPR029063">
    <property type="entry name" value="SAM-dependent_MTases_sf"/>
</dbReference>
<evidence type="ECO:0000313" key="3">
    <source>
        <dbReference type="EMBL" id="AXI09707.1"/>
    </source>
</evidence>
<dbReference type="OrthoDB" id="9788159at2"/>
<dbReference type="InterPro" id="IPR052933">
    <property type="entry name" value="DNA_Protect_Modify"/>
</dbReference>
<evidence type="ECO:0000313" key="4">
    <source>
        <dbReference type="Proteomes" id="UP000253908"/>
    </source>
</evidence>
<keyword evidence="4" id="KW-1185">Reference proteome</keyword>
<dbReference type="KEGG" id="ocn:CUC15_12575"/>
<keyword evidence="3" id="KW-0808">Transferase</keyword>
<name>A0A345PI77_9BACI</name>
<dbReference type="Pfam" id="PF02384">
    <property type="entry name" value="N6_Mtase"/>
    <property type="match status" value="1"/>
</dbReference>
<reference evidence="4" key="1">
    <citation type="submission" date="2017-11" db="EMBL/GenBank/DDBJ databases">
        <authorList>
            <person name="Zhu W."/>
        </authorList>
    </citation>
    <scope>NUCLEOTIDE SEQUENCE [LARGE SCALE GENOMIC DNA]</scope>
    <source>
        <strain evidence="4">160</strain>
    </source>
</reference>
<organism evidence="3 4">
    <name type="scientific">Oceanobacillus zhaokaii</name>
    <dbReference type="NCBI Taxonomy" id="2052660"/>
    <lineage>
        <taxon>Bacteria</taxon>
        <taxon>Bacillati</taxon>
        <taxon>Bacillota</taxon>
        <taxon>Bacilli</taxon>
        <taxon>Bacillales</taxon>
        <taxon>Bacillaceae</taxon>
        <taxon>Oceanobacillus</taxon>
    </lineage>
</organism>
<dbReference type="Pfam" id="PF21106">
    <property type="entry name" value="YtxK_like"/>
    <property type="match status" value="1"/>
</dbReference>
<dbReference type="PANTHER" id="PTHR41313:SF1">
    <property type="entry name" value="DNA METHYLASE ADENINE-SPECIFIC DOMAIN-CONTAINING PROTEIN"/>
    <property type="match status" value="1"/>
</dbReference>
<dbReference type="RefSeq" id="WP_114916993.1">
    <property type="nucleotide sequence ID" value="NZ_CP024848.1"/>
</dbReference>
<dbReference type="EMBL" id="CP024848">
    <property type="protein sequence ID" value="AXI09707.1"/>
    <property type="molecule type" value="Genomic_DNA"/>
</dbReference>
<gene>
    <name evidence="3" type="ORF">CUC15_12575</name>
</gene>
<evidence type="ECO:0000259" key="1">
    <source>
        <dbReference type="Pfam" id="PF02384"/>
    </source>
</evidence>
<sequence>MDKSNVEPLFEWVDHTTELIQKHNDEPYLDSLAVTMETLFFNDTAEDMDEILSRNLQNELAKIDLSSYASIDIRKAIQLAILKGMKDSTQQQHLMTPETVALIIGYLADQLLKGKESIRMFDPASGTGNLITTVLEQLGQDVAAFASEVDPTLIQLSVLNANLQKKQIEFFHQDSLRPFLLDPVDLVVADLPVGYYPDDIRANNFELKADSGHSYAHHLFIEQSMNYTKEAGYLILVIPDFLFDSDQSDKLHRYLQEHAHIVGVIRLPESAFKSKTNVKSILILQKKGEHTKTPKQPLLVQMPAFKNANGMADILGQMNAWFKTYENNK</sequence>
<dbReference type="GO" id="GO:0003677">
    <property type="term" value="F:DNA binding"/>
    <property type="evidence" value="ECO:0007669"/>
    <property type="project" value="InterPro"/>
</dbReference>
<dbReference type="Gene3D" id="3.40.50.150">
    <property type="entry name" value="Vaccinia Virus protein VP39"/>
    <property type="match status" value="1"/>
</dbReference>
<proteinExistence type="predicted"/>
<dbReference type="Proteomes" id="UP000253908">
    <property type="component" value="Chromosome"/>
</dbReference>
<protein>
    <submittedName>
        <fullName evidence="3">SAM-dependent methyltransferase</fullName>
    </submittedName>
</protein>
<dbReference type="InterPro" id="IPR048375">
    <property type="entry name" value="YtxK-like_N"/>
</dbReference>
<accession>A0A345PI77</accession>
<feature type="domain" description="YtxK-like N-terminal helical" evidence="2">
    <location>
        <begin position="7"/>
        <end position="85"/>
    </location>
</feature>
<dbReference type="AlphaFoldDB" id="A0A345PI77"/>
<dbReference type="InterPro" id="IPR016843">
    <property type="entry name" value="S-AdoMet-dep_Ade-MeTrfase_prd"/>
</dbReference>
<dbReference type="GO" id="GO:0008170">
    <property type="term" value="F:N-methyltransferase activity"/>
    <property type="evidence" value="ECO:0007669"/>
    <property type="project" value="InterPro"/>
</dbReference>
<dbReference type="PANTHER" id="PTHR41313">
    <property type="entry name" value="ADENINE-SPECIFIC METHYLTRANSFERASE"/>
    <property type="match status" value="1"/>
</dbReference>
<feature type="domain" description="DNA methylase adenine-specific" evidence="1">
    <location>
        <begin position="94"/>
        <end position="290"/>
    </location>
</feature>
<dbReference type="GO" id="GO:0032259">
    <property type="term" value="P:methylation"/>
    <property type="evidence" value="ECO:0007669"/>
    <property type="project" value="UniProtKB-KW"/>
</dbReference>
<dbReference type="PRINTS" id="PR00507">
    <property type="entry name" value="N12N6MTFRASE"/>
</dbReference>
<dbReference type="PIRSF" id="PIRSF026567">
    <property type="entry name" value="Adenine_mtase_bact_prd"/>
    <property type="match status" value="1"/>
</dbReference>